<dbReference type="KEGG" id="ptw:TUM18999_07130"/>
<evidence type="ECO:0000313" key="5">
    <source>
        <dbReference type="Proteomes" id="UP001054892"/>
    </source>
</evidence>
<keyword evidence="1" id="KW-0732">Signal</keyword>
<reference evidence="2 4" key="1">
    <citation type="submission" date="2020-05" db="EMBL/GenBank/DDBJ databases">
        <title>Characterization of novel class B3 metallo-beta-lactamase from novel Pseudomonas species.</title>
        <authorList>
            <person name="Yamada K."/>
            <person name="Aoki K."/>
            <person name="Ishii Y."/>
        </authorList>
    </citation>
    <scope>NUCLEOTIDE SEQUENCE [LARGE SCALE GENOMIC DNA]</scope>
    <source>
        <strain evidence="2 4">TUM18999</strain>
        <strain evidence="3 5">TUM20286</strain>
    </source>
</reference>
<dbReference type="NCBIfam" id="TIGR02448">
    <property type="entry name" value="conserverd hypothetical protein"/>
    <property type="match status" value="1"/>
</dbReference>
<evidence type="ECO:0000313" key="3">
    <source>
        <dbReference type="EMBL" id="GJN53512.1"/>
    </source>
</evidence>
<proteinExistence type="predicted"/>
<dbReference type="RefSeq" id="WP_173177594.1">
    <property type="nucleotide sequence ID" value="NZ_AP023189.1"/>
</dbReference>
<protein>
    <recommendedName>
        <fullName evidence="6">DUF2388 domain-containing protein</fullName>
    </recommendedName>
</protein>
<evidence type="ECO:0000313" key="2">
    <source>
        <dbReference type="EMBL" id="BCG22522.1"/>
    </source>
</evidence>
<organism evidence="2 4">
    <name type="scientific">Pseudomonas tohonis</name>
    <dbReference type="NCBI Taxonomy" id="2725477"/>
    <lineage>
        <taxon>Bacteria</taxon>
        <taxon>Pseudomonadati</taxon>
        <taxon>Pseudomonadota</taxon>
        <taxon>Gammaproteobacteria</taxon>
        <taxon>Pseudomonadales</taxon>
        <taxon>Pseudomonadaceae</taxon>
        <taxon>Pseudomonas</taxon>
    </lineage>
</organism>
<keyword evidence="5" id="KW-1185">Reference proteome</keyword>
<dbReference type="EMBL" id="AP023189">
    <property type="protein sequence ID" value="BCG22522.1"/>
    <property type="molecule type" value="Genomic_DNA"/>
</dbReference>
<feature type="signal peptide" evidence="1">
    <location>
        <begin position="1"/>
        <end position="18"/>
    </location>
</feature>
<dbReference type="AlphaFoldDB" id="A0A6J4DYE2"/>
<evidence type="ECO:0008006" key="6">
    <source>
        <dbReference type="Google" id="ProtNLM"/>
    </source>
</evidence>
<name>A0A6J4DYE2_9PSED</name>
<gene>
    <name evidence="2" type="ORF">TUM18999_07130</name>
    <name evidence="3" type="ORF">TUM20286_32640</name>
</gene>
<accession>A0A6J4DYE2</accession>
<dbReference type="Proteomes" id="UP000509383">
    <property type="component" value="Chromosome"/>
</dbReference>
<dbReference type="EMBL" id="BQKM01000007">
    <property type="protein sequence ID" value="GJN53512.1"/>
    <property type="molecule type" value="Genomic_DNA"/>
</dbReference>
<feature type="chain" id="PRO_5026953451" description="DUF2388 domain-containing protein" evidence="1">
    <location>
        <begin position="19"/>
        <end position="106"/>
    </location>
</feature>
<dbReference type="InterPro" id="IPR012661">
    <property type="entry name" value="CHP02448"/>
</dbReference>
<sequence length="106" mass="11111">MRIPFCLMLLALPAAAMADEGTGSWLLSSSAATTFAPATTSNLSRDRREPGVYALARDDAAAFVASDGRIRGAQLERALQALHQQPATAGTDDMSLARALAASAYR</sequence>
<dbReference type="Proteomes" id="UP001054892">
    <property type="component" value="Unassembled WGS sequence"/>
</dbReference>
<evidence type="ECO:0000313" key="4">
    <source>
        <dbReference type="Proteomes" id="UP000509383"/>
    </source>
</evidence>
<dbReference type="Pfam" id="PF09498">
    <property type="entry name" value="DUF2388"/>
    <property type="match status" value="1"/>
</dbReference>
<evidence type="ECO:0000256" key="1">
    <source>
        <dbReference type="SAM" id="SignalP"/>
    </source>
</evidence>